<evidence type="ECO:0000256" key="5">
    <source>
        <dbReference type="ARBA" id="ARBA00023136"/>
    </source>
</evidence>
<feature type="region of interest" description="Disordered" evidence="6">
    <location>
        <begin position="317"/>
        <end position="359"/>
    </location>
</feature>
<dbReference type="Pfam" id="PF03741">
    <property type="entry name" value="TerC"/>
    <property type="match status" value="1"/>
</dbReference>
<dbReference type="EMBL" id="JAVREJ010000041">
    <property type="protein sequence ID" value="MDT0353692.1"/>
    <property type="molecule type" value="Genomic_DNA"/>
</dbReference>
<feature type="transmembrane region" description="Helical" evidence="7">
    <location>
        <begin position="190"/>
        <end position="209"/>
    </location>
</feature>
<comment type="similarity">
    <text evidence="2">Belongs to the TerC family.</text>
</comment>
<feature type="transmembrane region" description="Helical" evidence="7">
    <location>
        <begin position="224"/>
        <end position="244"/>
    </location>
</feature>
<evidence type="ECO:0000256" key="4">
    <source>
        <dbReference type="ARBA" id="ARBA00022989"/>
    </source>
</evidence>
<dbReference type="Proteomes" id="UP001183202">
    <property type="component" value="Unassembled WGS sequence"/>
</dbReference>
<evidence type="ECO:0000313" key="9">
    <source>
        <dbReference type="Proteomes" id="UP001183202"/>
    </source>
</evidence>
<keyword evidence="4 7" id="KW-1133">Transmembrane helix</keyword>
<feature type="transmembrane region" description="Helical" evidence="7">
    <location>
        <begin position="6"/>
        <end position="26"/>
    </location>
</feature>
<dbReference type="RefSeq" id="WP_311560202.1">
    <property type="nucleotide sequence ID" value="NZ_JAVREJ010000041.1"/>
</dbReference>
<gene>
    <name evidence="8" type="ORF">RM445_29800</name>
</gene>
<feature type="transmembrane region" description="Helical" evidence="7">
    <location>
        <begin position="286"/>
        <end position="306"/>
    </location>
</feature>
<dbReference type="PANTHER" id="PTHR30238:SF0">
    <property type="entry name" value="THYLAKOID MEMBRANE PROTEIN TERC, CHLOROPLASTIC"/>
    <property type="match status" value="1"/>
</dbReference>
<evidence type="ECO:0000256" key="3">
    <source>
        <dbReference type="ARBA" id="ARBA00022692"/>
    </source>
</evidence>
<feature type="transmembrane region" description="Helical" evidence="7">
    <location>
        <begin position="78"/>
        <end position="96"/>
    </location>
</feature>
<feature type="compositionally biased region" description="Basic and acidic residues" evidence="6">
    <location>
        <begin position="330"/>
        <end position="343"/>
    </location>
</feature>
<keyword evidence="3 7" id="KW-0812">Transmembrane</keyword>
<accession>A0ABU2NI96</accession>
<feature type="transmembrane region" description="Helical" evidence="7">
    <location>
        <begin position="251"/>
        <end position="274"/>
    </location>
</feature>
<feature type="transmembrane region" description="Helical" evidence="7">
    <location>
        <begin position="131"/>
        <end position="148"/>
    </location>
</feature>
<name>A0ABU2NI96_9PSEU</name>
<evidence type="ECO:0000313" key="8">
    <source>
        <dbReference type="EMBL" id="MDT0353692.1"/>
    </source>
</evidence>
<evidence type="ECO:0000256" key="6">
    <source>
        <dbReference type="SAM" id="MobiDB-lite"/>
    </source>
</evidence>
<feature type="transmembrane region" description="Helical" evidence="7">
    <location>
        <begin position="103"/>
        <end position="125"/>
    </location>
</feature>
<sequence>MTISPLIWAVTLAGIALVFIVDFVLVGRRPHVVGMREAGASVLVYVALAVAFGFGIWFTAGPQYGFEFFAGYITELSLSVDNLFVFVVIMSSFAVPQRHQLKVLQLGIIGALILRGIFILVGAVLLSYFNWLFFVFGIFLLYTAWKLATEHGTEGEPQNNKLLKRIERVLPTTTVYHEGRFSVRVDGRKVYTPLAVVIVAIFLTDLMFAMDSIPAIFGLTQEPYIVLTANAFALMGLRQMFFLLDGLLDRLIYLSLGLAVILGFVGTKLILHALHEYGVPVPDISTVVSLIVIVVTLCVTVLASLAKVRKNPEVLQTHDVTGSHGGAPGKELEELRTRDHNPARDSGSTPEPEPDGDGR</sequence>
<dbReference type="InterPro" id="IPR022369">
    <property type="entry name" value="Integral_membrane_TerC_rswitch"/>
</dbReference>
<evidence type="ECO:0000256" key="2">
    <source>
        <dbReference type="ARBA" id="ARBA00007511"/>
    </source>
</evidence>
<dbReference type="InterPro" id="IPR005496">
    <property type="entry name" value="Integral_membrane_TerC"/>
</dbReference>
<dbReference type="NCBIfam" id="TIGR03718">
    <property type="entry name" value="R_switched_Alx"/>
    <property type="match status" value="1"/>
</dbReference>
<protein>
    <submittedName>
        <fullName evidence="8">TerC family protein</fullName>
    </submittedName>
</protein>
<keyword evidence="5 7" id="KW-0472">Membrane</keyword>
<comment type="subcellular location">
    <subcellularLocation>
        <location evidence="1">Membrane</location>
        <topology evidence="1">Multi-pass membrane protein</topology>
    </subcellularLocation>
</comment>
<reference evidence="9" key="1">
    <citation type="submission" date="2023-07" db="EMBL/GenBank/DDBJ databases">
        <title>30 novel species of actinomycetes from the DSMZ collection.</title>
        <authorList>
            <person name="Nouioui I."/>
        </authorList>
    </citation>
    <scope>NUCLEOTIDE SEQUENCE [LARGE SCALE GENOMIC DNA]</scope>
    <source>
        <strain evidence="9">DSM 45834</strain>
    </source>
</reference>
<dbReference type="PANTHER" id="PTHR30238">
    <property type="entry name" value="MEMBRANE BOUND PREDICTED REDOX MODULATOR"/>
    <property type="match status" value="1"/>
</dbReference>
<evidence type="ECO:0000256" key="7">
    <source>
        <dbReference type="SAM" id="Phobius"/>
    </source>
</evidence>
<proteinExistence type="inferred from homology"/>
<organism evidence="8 9">
    <name type="scientific">Pseudonocardia charpentierae</name>
    <dbReference type="NCBI Taxonomy" id="3075545"/>
    <lineage>
        <taxon>Bacteria</taxon>
        <taxon>Bacillati</taxon>
        <taxon>Actinomycetota</taxon>
        <taxon>Actinomycetes</taxon>
        <taxon>Pseudonocardiales</taxon>
        <taxon>Pseudonocardiaceae</taxon>
        <taxon>Pseudonocardia</taxon>
    </lineage>
</organism>
<feature type="transmembrane region" description="Helical" evidence="7">
    <location>
        <begin position="38"/>
        <end position="58"/>
    </location>
</feature>
<evidence type="ECO:0000256" key="1">
    <source>
        <dbReference type="ARBA" id="ARBA00004141"/>
    </source>
</evidence>
<keyword evidence="9" id="KW-1185">Reference proteome</keyword>
<comment type="caution">
    <text evidence="8">The sequence shown here is derived from an EMBL/GenBank/DDBJ whole genome shotgun (WGS) entry which is preliminary data.</text>
</comment>